<dbReference type="PANTHER" id="PTHR21310">
    <property type="entry name" value="AMINOGLYCOSIDE PHOSPHOTRANSFERASE-RELATED-RELATED"/>
    <property type="match status" value="1"/>
</dbReference>
<accession>A0A9Q8QBA6</accession>
<gene>
    <name evidence="2" type="ORF">JDV02_002576</name>
</gene>
<evidence type="ECO:0000259" key="1">
    <source>
        <dbReference type="Pfam" id="PF01636"/>
    </source>
</evidence>
<dbReference type="InterPro" id="IPR051678">
    <property type="entry name" value="AGP_Transferase"/>
</dbReference>
<proteinExistence type="predicted"/>
<dbReference type="Proteomes" id="UP000829364">
    <property type="component" value="Chromosome 2"/>
</dbReference>
<dbReference type="InterPro" id="IPR002575">
    <property type="entry name" value="Aminoglycoside_PTrfase"/>
</dbReference>
<organism evidence="2 3">
    <name type="scientific">Purpureocillium takamizusanense</name>
    <dbReference type="NCBI Taxonomy" id="2060973"/>
    <lineage>
        <taxon>Eukaryota</taxon>
        <taxon>Fungi</taxon>
        <taxon>Dikarya</taxon>
        <taxon>Ascomycota</taxon>
        <taxon>Pezizomycotina</taxon>
        <taxon>Sordariomycetes</taxon>
        <taxon>Hypocreomycetidae</taxon>
        <taxon>Hypocreales</taxon>
        <taxon>Ophiocordycipitaceae</taxon>
        <taxon>Purpureocillium</taxon>
    </lineage>
</organism>
<dbReference type="RefSeq" id="XP_047839588.1">
    <property type="nucleotide sequence ID" value="XM_047983616.1"/>
</dbReference>
<dbReference type="AlphaFoldDB" id="A0A9Q8QBA6"/>
<dbReference type="GeneID" id="72064537"/>
<dbReference type="SUPFAM" id="SSF56112">
    <property type="entry name" value="Protein kinase-like (PK-like)"/>
    <property type="match status" value="1"/>
</dbReference>
<evidence type="ECO:0000313" key="3">
    <source>
        <dbReference type="Proteomes" id="UP000829364"/>
    </source>
</evidence>
<dbReference type="Gene3D" id="3.90.1200.10">
    <property type="match status" value="1"/>
</dbReference>
<dbReference type="PANTHER" id="PTHR21310:SF15">
    <property type="entry name" value="AMINOGLYCOSIDE PHOSPHOTRANSFERASE DOMAIN-CONTAINING PROTEIN"/>
    <property type="match status" value="1"/>
</dbReference>
<dbReference type="CDD" id="cd05120">
    <property type="entry name" value="APH_ChoK_like"/>
    <property type="match status" value="1"/>
</dbReference>
<keyword evidence="3" id="KW-1185">Reference proteome</keyword>
<name>A0A9Q8QBA6_9HYPO</name>
<dbReference type="EMBL" id="CP086355">
    <property type="protein sequence ID" value="UNI16107.1"/>
    <property type="molecule type" value="Genomic_DNA"/>
</dbReference>
<dbReference type="OrthoDB" id="2906425at2759"/>
<dbReference type="Pfam" id="PF01636">
    <property type="entry name" value="APH"/>
    <property type="match status" value="1"/>
</dbReference>
<protein>
    <recommendedName>
        <fullName evidence="1">Aminoglycoside phosphotransferase domain-containing protein</fullName>
    </recommendedName>
</protein>
<sequence>MPPPTNKELNAKREEHCIAITHERKYYRVGQVWIKRTLRPTEWQKHNGYMPIPLFNLERVLNEGACIQFLAENTDLPLPKLYACFEDDGAAYLITEYVEGVGMNDLDAAKQEIVAKELQAHMETMSKLKSSVWGGPGGVVLPPYRIMRKSNGRPWRMQPRETPDLVFCHNDLSANNVIADPDTLKIAAIVDWEYAGFYPPEFESAFFRRPGPSVALEGEVDDVDYLMDIMSKEKV</sequence>
<evidence type="ECO:0000313" key="2">
    <source>
        <dbReference type="EMBL" id="UNI16107.1"/>
    </source>
</evidence>
<reference evidence="2" key="1">
    <citation type="submission" date="2021-11" db="EMBL/GenBank/DDBJ databases">
        <title>Purpureocillium_takamizusanense_genome.</title>
        <authorList>
            <person name="Nguyen N.-H."/>
        </authorList>
    </citation>
    <scope>NUCLEOTIDE SEQUENCE</scope>
    <source>
        <strain evidence="2">PT3</strain>
    </source>
</reference>
<dbReference type="KEGG" id="ptkz:JDV02_002576"/>
<dbReference type="InterPro" id="IPR011009">
    <property type="entry name" value="Kinase-like_dom_sf"/>
</dbReference>
<feature type="domain" description="Aminoglycoside phosphotransferase" evidence="1">
    <location>
        <begin position="156"/>
        <end position="205"/>
    </location>
</feature>